<dbReference type="InterPro" id="IPR036837">
    <property type="entry name" value="Cation_efflux_CTD_sf"/>
</dbReference>
<evidence type="ECO:0000256" key="3">
    <source>
        <dbReference type="ARBA" id="ARBA00022448"/>
    </source>
</evidence>
<reference evidence="13 14" key="1">
    <citation type="submission" date="2016-04" db="EMBL/GenBank/DDBJ databases">
        <title>Complete Genome Sequence of Halotalea alkalilenta IHB B 13600.</title>
        <authorList>
            <person name="Swarnkar M.K."/>
            <person name="Sharma A."/>
            <person name="Kaushal K."/>
            <person name="Soni R."/>
            <person name="Rana S."/>
            <person name="Singh A.K."/>
            <person name="Gulati A."/>
        </authorList>
    </citation>
    <scope>NUCLEOTIDE SEQUENCE [LARGE SCALE GENOMIC DNA]</scope>
    <source>
        <strain evidence="13 14">IHB B 13600</strain>
    </source>
</reference>
<protein>
    <submittedName>
        <fullName evidence="13">Zinc transporter ZitB</fullName>
    </submittedName>
</protein>
<keyword evidence="4 10" id="KW-0812">Transmembrane</keyword>
<keyword evidence="6 10" id="KW-1133">Transmembrane helix</keyword>
<gene>
    <name evidence="13" type="ORF">A5892_15005</name>
</gene>
<feature type="transmembrane region" description="Helical" evidence="10">
    <location>
        <begin position="51"/>
        <end position="75"/>
    </location>
</feature>
<dbReference type="GO" id="GO:0005886">
    <property type="term" value="C:plasma membrane"/>
    <property type="evidence" value="ECO:0007669"/>
    <property type="project" value="TreeGrafter"/>
</dbReference>
<evidence type="ECO:0000256" key="9">
    <source>
        <dbReference type="SAM" id="MobiDB-lite"/>
    </source>
</evidence>
<dbReference type="SUPFAM" id="SSF161111">
    <property type="entry name" value="Cation efflux protein transmembrane domain-like"/>
    <property type="match status" value="1"/>
</dbReference>
<dbReference type="SUPFAM" id="SSF160240">
    <property type="entry name" value="Cation efflux protein cytoplasmic domain-like"/>
    <property type="match status" value="1"/>
</dbReference>
<comment type="similarity">
    <text evidence="2">Belongs to the cation diffusion facilitator (CDF) transporter (TC 2.A.4) family. SLC30A subfamily.</text>
</comment>
<dbReference type="Pfam" id="PF01545">
    <property type="entry name" value="Cation_efflux"/>
    <property type="match status" value="1"/>
</dbReference>
<dbReference type="InterPro" id="IPR027469">
    <property type="entry name" value="Cation_efflux_TMD_sf"/>
</dbReference>
<name>A0A172YKL7_9GAMM</name>
<dbReference type="InterPro" id="IPR002524">
    <property type="entry name" value="Cation_efflux"/>
</dbReference>
<organism evidence="13 14">
    <name type="scientific">Halotalea alkalilenta</name>
    <dbReference type="NCBI Taxonomy" id="376489"/>
    <lineage>
        <taxon>Bacteria</taxon>
        <taxon>Pseudomonadati</taxon>
        <taxon>Pseudomonadota</taxon>
        <taxon>Gammaproteobacteria</taxon>
        <taxon>Oceanospirillales</taxon>
        <taxon>Halomonadaceae</taxon>
        <taxon>Halotalea</taxon>
    </lineage>
</organism>
<feature type="transmembrane region" description="Helical" evidence="10">
    <location>
        <begin position="193"/>
        <end position="211"/>
    </location>
</feature>
<dbReference type="InterPro" id="IPR058533">
    <property type="entry name" value="Cation_efflux_TM"/>
</dbReference>
<accession>A0A172YKL7</accession>
<evidence type="ECO:0000313" key="14">
    <source>
        <dbReference type="Proteomes" id="UP000077875"/>
    </source>
</evidence>
<sequence length="337" mass="36379">MEGHRHDHAHDDHDHSHDGHDDGHDHDHDHSHDGHDHDHVPKVDADSEKRVLVVLVATATFMVVEIATGFFANSLALISDGFHMLSDSFSLGLALAAFRLGRRAPDAKHSFGYQRFQVLAAFVNGLTLFVIAGWILYEAAQRMFSPVEVMAGPMLAVAVAGLGINAFSLLILHRGDHGNLNLRGASLHVLGDLLGSVAAILAAVIIMFTGWTVADPILSVLACVLILRAAWGVLRRSTHLLLEGTPEGVVSGEVRTALEQVDGVDEVHDLHMWGLSSQQRMLSAHLVVDQSIDRDAVLAEAYALLAERFSIGHATLQVEGEHCMTSGDCHAALGGHR</sequence>
<feature type="transmembrane region" description="Helical" evidence="10">
    <location>
        <begin position="149"/>
        <end position="172"/>
    </location>
</feature>
<dbReference type="KEGG" id="haa:A5892_15005"/>
<keyword evidence="7" id="KW-0406">Ion transport</keyword>
<keyword evidence="5" id="KW-0864">Zinc transport</keyword>
<evidence type="ECO:0000256" key="1">
    <source>
        <dbReference type="ARBA" id="ARBA00004141"/>
    </source>
</evidence>
<comment type="subcellular location">
    <subcellularLocation>
        <location evidence="1">Membrane</location>
        <topology evidence="1">Multi-pass membrane protein</topology>
    </subcellularLocation>
</comment>
<evidence type="ECO:0000259" key="11">
    <source>
        <dbReference type="Pfam" id="PF01545"/>
    </source>
</evidence>
<dbReference type="AlphaFoldDB" id="A0A172YKL7"/>
<keyword evidence="14" id="KW-1185">Reference proteome</keyword>
<feature type="region of interest" description="Disordered" evidence="9">
    <location>
        <begin position="1"/>
        <end position="42"/>
    </location>
</feature>
<evidence type="ECO:0000256" key="10">
    <source>
        <dbReference type="SAM" id="Phobius"/>
    </source>
</evidence>
<dbReference type="Proteomes" id="UP000077875">
    <property type="component" value="Chromosome"/>
</dbReference>
<dbReference type="PANTHER" id="PTHR11562:SF17">
    <property type="entry name" value="RE54080P-RELATED"/>
    <property type="match status" value="1"/>
</dbReference>
<evidence type="ECO:0000256" key="8">
    <source>
        <dbReference type="ARBA" id="ARBA00023136"/>
    </source>
</evidence>
<keyword evidence="8 10" id="KW-0472">Membrane</keyword>
<evidence type="ECO:0000256" key="7">
    <source>
        <dbReference type="ARBA" id="ARBA00023065"/>
    </source>
</evidence>
<evidence type="ECO:0000256" key="2">
    <source>
        <dbReference type="ARBA" id="ARBA00008873"/>
    </source>
</evidence>
<evidence type="ECO:0000256" key="5">
    <source>
        <dbReference type="ARBA" id="ARBA00022906"/>
    </source>
</evidence>
<dbReference type="GO" id="GO:0005385">
    <property type="term" value="F:zinc ion transmembrane transporter activity"/>
    <property type="evidence" value="ECO:0007669"/>
    <property type="project" value="TreeGrafter"/>
</dbReference>
<feature type="domain" description="Cation efflux protein cytoplasmic" evidence="12">
    <location>
        <begin position="249"/>
        <end position="319"/>
    </location>
</feature>
<feature type="transmembrane region" description="Helical" evidence="10">
    <location>
        <begin position="81"/>
        <end position="98"/>
    </location>
</feature>
<keyword evidence="5" id="KW-0862">Zinc</keyword>
<dbReference type="NCBIfam" id="TIGR01297">
    <property type="entry name" value="CDF"/>
    <property type="match status" value="1"/>
</dbReference>
<feature type="domain" description="Cation efflux protein transmembrane" evidence="11">
    <location>
        <begin position="51"/>
        <end position="242"/>
    </location>
</feature>
<proteinExistence type="inferred from homology"/>
<keyword evidence="3" id="KW-0813">Transport</keyword>
<dbReference type="InterPro" id="IPR050681">
    <property type="entry name" value="CDF/SLC30A"/>
</dbReference>
<evidence type="ECO:0000259" key="12">
    <source>
        <dbReference type="Pfam" id="PF16916"/>
    </source>
</evidence>
<feature type="transmembrane region" description="Helical" evidence="10">
    <location>
        <begin position="118"/>
        <end position="137"/>
    </location>
</feature>
<dbReference type="STRING" id="376489.A5892_15005"/>
<dbReference type="Pfam" id="PF16916">
    <property type="entry name" value="ZT_dimer"/>
    <property type="match status" value="1"/>
</dbReference>
<dbReference type="InterPro" id="IPR027470">
    <property type="entry name" value="Cation_efflux_CTD"/>
</dbReference>
<evidence type="ECO:0000256" key="4">
    <source>
        <dbReference type="ARBA" id="ARBA00022692"/>
    </source>
</evidence>
<dbReference type="Gene3D" id="1.20.1510.10">
    <property type="entry name" value="Cation efflux protein transmembrane domain"/>
    <property type="match status" value="1"/>
</dbReference>
<dbReference type="PANTHER" id="PTHR11562">
    <property type="entry name" value="CATION EFFLUX PROTEIN/ ZINC TRANSPORTER"/>
    <property type="match status" value="1"/>
</dbReference>
<feature type="transmembrane region" description="Helical" evidence="10">
    <location>
        <begin position="217"/>
        <end position="234"/>
    </location>
</feature>
<evidence type="ECO:0000313" key="13">
    <source>
        <dbReference type="EMBL" id="ANF59702.1"/>
    </source>
</evidence>
<evidence type="ECO:0000256" key="6">
    <source>
        <dbReference type="ARBA" id="ARBA00022989"/>
    </source>
</evidence>
<dbReference type="EMBL" id="CP015243">
    <property type="protein sequence ID" value="ANF59702.1"/>
    <property type="molecule type" value="Genomic_DNA"/>
</dbReference>